<dbReference type="PANTHER" id="PTHR43297">
    <property type="entry name" value="OLIGOPEPTIDE TRANSPORT ATP-BINDING PROTEIN APPD"/>
    <property type="match status" value="1"/>
</dbReference>
<keyword evidence="4" id="KW-1003">Cell membrane</keyword>
<dbReference type="Proteomes" id="UP000321491">
    <property type="component" value="Unassembled WGS sequence"/>
</dbReference>
<dbReference type="Pfam" id="PF00005">
    <property type="entry name" value="ABC_tran"/>
    <property type="match status" value="1"/>
</dbReference>
<dbReference type="GO" id="GO:0016887">
    <property type="term" value="F:ATP hydrolysis activity"/>
    <property type="evidence" value="ECO:0007669"/>
    <property type="project" value="InterPro"/>
</dbReference>
<dbReference type="InterPro" id="IPR003593">
    <property type="entry name" value="AAA+_ATPase"/>
</dbReference>
<dbReference type="GO" id="GO:0005886">
    <property type="term" value="C:plasma membrane"/>
    <property type="evidence" value="ECO:0007669"/>
    <property type="project" value="UniProtKB-SubCell"/>
</dbReference>
<dbReference type="OrthoDB" id="9802264at2"/>
<comment type="subcellular location">
    <subcellularLocation>
        <location evidence="1">Cell membrane</location>
        <topology evidence="1">Peripheral membrane protein</topology>
    </subcellularLocation>
</comment>
<dbReference type="CDD" id="cd03257">
    <property type="entry name" value="ABC_NikE_OppD_transporters"/>
    <property type="match status" value="1"/>
</dbReference>
<dbReference type="Gene3D" id="3.40.50.300">
    <property type="entry name" value="P-loop containing nucleotide triphosphate hydrolases"/>
    <property type="match status" value="1"/>
</dbReference>
<evidence type="ECO:0000256" key="1">
    <source>
        <dbReference type="ARBA" id="ARBA00004202"/>
    </source>
</evidence>
<dbReference type="InterPro" id="IPR013563">
    <property type="entry name" value="Oligopep_ABC_C"/>
</dbReference>
<evidence type="ECO:0000256" key="5">
    <source>
        <dbReference type="ARBA" id="ARBA00022741"/>
    </source>
</evidence>
<organism evidence="9 10">
    <name type="scientific">Cerasibacillus quisquiliarum</name>
    <dbReference type="NCBI Taxonomy" id="227865"/>
    <lineage>
        <taxon>Bacteria</taxon>
        <taxon>Bacillati</taxon>
        <taxon>Bacillota</taxon>
        <taxon>Bacilli</taxon>
        <taxon>Bacillales</taxon>
        <taxon>Bacillaceae</taxon>
        <taxon>Cerasibacillus</taxon>
    </lineage>
</organism>
<evidence type="ECO:0000256" key="3">
    <source>
        <dbReference type="ARBA" id="ARBA00022448"/>
    </source>
</evidence>
<dbReference type="InterPro" id="IPR050388">
    <property type="entry name" value="ABC_Ni/Peptide_Import"/>
</dbReference>
<evidence type="ECO:0000259" key="8">
    <source>
        <dbReference type="PROSITE" id="PS50893"/>
    </source>
</evidence>
<dbReference type="InterPro" id="IPR027417">
    <property type="entry name" value="P-loop_NTPase"/>
</dbReference>
<dbReference type="PROSITE" id="PS50893">
    <property type="entry name" value="ABC_TRANSPORTER_2"/>
    <property type="match status" value="1"/>
</dbReference>
<keyword evidence="10" id="KW-1185">Reference proteome</keyword>
<sequence>MKAALLEVRHLHTHFFTKSGTVKAVDDVSFSVKPGETLGIVGESGSGKSMTAMSILGLIPSPPGKIVSGEILFKGEDLLKKSEKEMRQIRGKEISMVFQDPMTSLNPVFTIEKQMVETIRAHEKVSKKQAFERSLDLLHLVGIPDVKKRIKMYPHEFSGGMRQRVMIAMALSCNPSLLIADEPTTALDVTIQAQILELFKKMQDELNMAIIMITHDLGVVAEVCDEVLVMYAGKAVEMTYTKQLFDNGKHPYTLGLMQSIPKITPNKEKLEVIEGLPPDLRRLPKGCHFAPRCKYVMERCLIEGPDMTKVSEHHTVRCLLYEKTKKAVKQ</sequence>
<name>A0A511UWH3_9BACI</name>
<dbReference type="SMART" id="SM00382">
    <property type="entry name" value="AAA"/>
    <property type="match status" value="1"/>
</dbReference>
<protein>
    <submittedName>
        <fullName evidence="9">ABC transporter ATP-binding protein</fullName>
    </submittedName>
</protein>
<dbReference type="GO" id="GO:0005524">
    <property type="term" value="F:ATP binding"/>
    <property type="evidence" value="ECO:0007669"/>
    <property type="project" value="UniProtKB-KW"/>
</dbReference>
<comment type="similarity">
    <text evidence="2">Belongs to the ABC transporter superfamily.</text>
</comment>
<dbReference type="EMBL" id="BJXW01000011">
    <property type="protein sequence ID" value="GEN30957.1"/>
    <property type="molecule type" value="Genomic_DNA"/>
</dbReference>
<dbReference type="SUPFAM" id="SSF52540">
    <property type="entry name" value="P-loop containing nucleoside triphosphate hydrolases"/>
    <property type="match status" value="1"/>
</dbReference>
<evidence type="ECO:0000313" key="9">
    <source>
        <dbReference type="EMBL" id="GEN30957.1"/>
    </source>
</evidence>
<dbReference type="PROSITE" id="PS00211">
    <property type="entry name" value="ABC_TRANSPORTER_1"/>
    <property type="match status" value="1"/>
</dbReference>
<dbReference type="InterPro" id="IPR003439">
    <property type="entry name" value="ABC_transporter-like_ATP-bd"/>
</dbReference>
<dbReference type="NCBIfam" id="TIGR01727">
    <property type="entry name" value="oligo_HPY"/>
    <property type="match status" value="1"/>
</dbReference>
<gene>
    <name evidence="9" type="ORF">CQU01_11950</name>
</gene>
<feature type="domain" description="ABC transporter" evidence="8">
    <location>
        <begin position="8"/>
        <end position="257"/>
    </location>
</feature>
<evidence type="ECO:0000256" key="6">
    <source>
        <dbReference type="ARBA" id="ARBA00022840"/>
    </source>
</evidence>
<keyword evidence="7" id="KW-0472">Membrane</keyword>
<dbReference type="PANTHER" id="PTHR43297:SF2">
    <property type="entry name" value="DIPEPTIDE TRANSPORT ATP-BINDING PROTEIN DPPD"/>
    <property type="match status" value="1"/>
</dbReference>
<keyword evidence="6 9" id="KW-0067">ATP-binding</keyword>
<dbReference type="AlphaFoldDB" id="A0A511UWH3"/>
<accession>A0A511UWH3</accession>
<reference evidence="9 10" key="1">
    <citation type="submission" date="2019-07" db="EMBL/GenBank/DDBJ databases">
        <title>Whole genome shotgun sequence of Cerasibacillus quisquiliarum NBRC 102429.</title>
        <authorList>
            <person name="Hosoyama A."/>
            <person name="Uohara A."/>
            <person name="Ohji S."/>
            <person name="Ichikawa N."/>
        </authorList>
    </citation>
    <scope>NUCLEOTIDE SEQUENCE [LARGE SCALE GENOMIC DNA]</scope>
    <source>
        <strain evidence="9 10">NBRC 102429</strain>
    </source>
</reference>
<dbReference type="FunFam" id="3.40.50.300:FF:000016">
    <property type="entry name" value="Oligopeptide ABC transporter ATP-binding component"/>
    <property type="match status" value="1"/>
</dbReference>
<keyword evidence="5" id="KW-0547">Nucleotide-binding</keyword>
<evidence type="ECO:0000256" key="7">
    <source>
        <dbReference type="ARBA" id="ARBA00023136"/>
    </source>
</evidence>
<evidence type="ECO:0000256" key="4">
    <source>
        <dbReference type="ARBA" id="ARBA00022475"/>
    </source>
</evidence>
<evidence type="ECO:0000313" key="10">
    <source>
        <dbReference type="Proteomes" id="UP000321491"/>
    </source>
</evidence>
<comment type="caution">
    <text evidence="9">The sequence shown here is derived from an EMBL/GenBank/DDBJ whole genome shotgun (WGS) entry which is preliminary data.</text>
</comment>
<dbReference type="Pfam" id="PF08352">
    <property type="entry name" value="oligo_HPY"/>
    <property type="match status" value="1"/>
</dbReference>
<dbReference type="GO" id="GO:0015833">
    <property type="term" value="P:peptide transport"/>
    <property type="evidence" value="ECO:0007669"/>
    <property type="project" value="InterPro"/>
</dbReference>
<proteinExistence type="inferred from homology"/>
<keyword evidence="3" id="KW-0813">Transport</keyword>
<dbReference type="InterPro" id="IPR017871">
    <property type="entry name" value="ABC_transporter-like_CS"/>
</dbReference>
<evidence type="ECO:0000256" key="2">
    <source>
        <dbReference type="ARBA" id="ARBA00005417"/>
    </source>
</evidence>